<dbReference type="RefSeq" id="WP_330484060.1">
    <property type="nucleotide sequence ID" value="NZ_JAZBJZ010000047.1"/>
</dbReference>
<protein>
    <recommendedName>
        <fullName evidence="3">Type II secretion system protein GspE N-terminal domain-containing protein</fullName>
    </recommendedName>
</protein>
<sequence length="65" mass="7610">MQLGEILVHKRLISSKQLERALAVKETTGKRLGEVLLDDRVIADSELQDSLKEQYWRQRGFWVID</sequence>
<organism evidence="1 2">
    <name type="scientific">Tumidithrix elongata BACA0141</name>
    <dbReference type="NCBI Taxonomy" id="2716417"/>
    <lineage>
        <taxon>Bacteria</taxon>
        <taxon>Bacillati</taxon>
        <taxon>Cyanobacteriota</taxon>
        <taxon>Cyanophyceae</taxon>
        <taxon>Pseudanabaenales</taxon>
        <taxon>Pseudanabaenaceae</taxon>
        <taxon>Tumidithrix</taxon>
        <taxon>Tumidithrix elongata</taxon>
    </lineage>
</organism>
<comment type="caution">
    <text evidence="1">The sequence shown here is derived from an EMBL/GenBank/DDBJ whole genome shotgun (WGS) entry which is preliminary data.</text>
</comment>
<evidence type="ECO:0000313" key="2">
    <source>
        <dbReference type="Proteomes" id="UP001333818"/>
    </source>
</evidence>
<accession>A0AAW9Q334</accession>
<reference evidence="1" key="1">
    <citation type="submission" date="2024-01" db="EMBL/GenBank/DDBJ databases">
        <title>Bank of Algae and Cyanobacteria of the Azores (BACA) strain genomes.</title>
        <authorList>
            <person name="Luz R."/>
            <person name="Cordeiro R."/>
            <person name="Fonseca A."/>
            <person name="Goncalves V."/>
        </authorList>
    </citation>
    <scope>NUCLEOTIDE SEQUENCE</scope>
    <source>
        <strain evidence="1">BACA0141</strain>
    </source>
</reference>
<proteinExistence type="predicted"/>
<keyword evidence="2" id="KW-1185">Reference proteome</keyword>
<gene>
    <name evidence="1" type="ORF">V2H45_12770</name>
</gene>
<dbReference type="AlphaFoldDB" id="A0AAW9Q334"/>
<name>A0AAW9Q334_9CYAN</name>
<dbReference type="SUPFAM" id="SSF160246">
    <property type="entry name" value="EspE N-terminal domain-like"/>
    <property type="match status" value="1"/>
</dbReference>
<evidence type="ECO:0000313" key="1">
    <source>
        <dbReference type="EMBL" id="MEE3717630.1"/>
    </source>
</evidence>
<evidence type="ECO:0008006" key="3">
    <source>
        <dbReference type="Google" id="ProtNLM"/>
    </source>
</evidence>
<dbReference type="InterPro" id="IPR037257">
    <property type="entry name" value="T2SS_E_N_sf"/>
</dbReference>
<dbReference type="Proteomes" id="UP001333818">
    <property type="component" value="Unassembled WGS sequence"/>
</dbReference>
<dbReference type="EMBL" id="JAZBJZ010000047">
    <property type="protein sequence ID" value="MEE3717630.1"/>
    <property type="molecule type" value="Genomic_DNA"/>
</dbReference>